<dbReference type="EMBL" id="JBBXMP010000243">
    <property type="protein sequence ID" value="KAL0059198.1"/>
    <property type="molecule type" value="Genomic_DNA"/>
</dbReference>
<evidence type="ECO:0000313" key="1">
    <source>
        <dbReference type="EMBL" id="KAL0059198.1"/>
    </source>
</evidence>
<evidence type="ECO:0000313" key="2">
    <source>
        <dbReference type="Proteomes" id="UP001437256"/>
    </source>
</evidence>
<gene>
    <name evidence="1" type="ORF">AAF712_014065</name>
</gene>
<organism evidence="1 2">
    <name type="scientific">Marasmius tenuissimus</name>
    <dbReference type="NCBI Taxonomy" id="585030"/>
    <lineage>
        <taxon>Eukaryota</taxon>
        <taxon>Fungi</taxon>
        <taxon>Dikarya</taxon>
        <taxon>Basidiomycota</taxon>
        <taxon>Agaricomycotina</taxon>
        <taxon>Agaricomycetes</taxon>
        <taxon>Agaricomycetidae</taxon>
        <taxon>Agaricales</taxon>
        <taxon>Marasmiineae</taxon>
        <taxon>Marasmiaceae</taxon>
        <taxon>Marasmius</taxon>
    </lineage>
</organism>
<name>A0ABR2ZD02_9AGAR</name>
<proteinExistence type="predicted"/>
<sequence>MVIYWLCAICAEAGSSSITHLATPFHRQQIILEHFNFHSLDKSASFGHWAHQMYREALCHLSDKLPVFQQKCRELGLKPHNCEVMLKEERRHFTKDFYNPPELTEKLDYAELLLRLWTMEVISKEADAKHVAITKGQGHGYTQQQRTAIQARRNATFARWSVVHEEVCLFEIDHDITEQWTPDGTEYLDALEGLRARSY</sequence>
<reference evidence="1 2" key="1">
    <citation type="submission" date="2024-05" db="EMBL/GenBank/DDBJ databases">
        <title>A draft genome resource for the thread blight pathogen Marasmius tenuissimus strain MS-2.</title>
        <authorList>
            <person name="Yulfo-Soto G.E."/>
            <person name="Baruah I.K."/>
            <person name="Amoako-Attah I."/>
            <person name="Bukari Y."/>
            <person name="Meinhardt L.W."/>
            <person name="Bailey B.A."/>
            <person name="Cohen S.P."/>
        </authorList>
    </citation>
    <scope>NUCLEOTIDE SEQUENCE [LARGE SCALE GENOMIC DNA]</scope>
    <source>
        <strain evidence="1 2">MS-2</strain>
    </source>
</reference>
<protein>
    <submittedName>
        <fullName evidence="1">Uncharacterized protein</fullName>
    </submittedName>
</protein>
<accession>A0ABR2ZD02</accession>
<comment type="caution">
    <text evidence="1">The sequence shown here is derived from an EMBL/GenBank/DDBJ whole genome shotgun (WGS) entry which is preliminary data.</text>
</comment>
<dbReference type="Proteomes" id="UP001437256">
    <property type="component" value="Unassembled WGS sequence"/>
</dbReference>
<keyword evidence="2" id="KW-1185">Reference proteome</keyword>